<reference evidence="2 3" key="1">
    <citation type="submission" date="2021-02" db="EMBL/GenBank/DDBJ databases">
        <title>Leishmania (Mundinia) enrietti genome sequencing and assembly.</title>
        <authorList>
            <person name="Almutairi H."/>
            <person name="Gatherer D."/>
        </authorList>
    </citation>
    <scope>NUCLEOTIDE SEQUENCE [LARGE SCALE GENOMIC DNA]</scope>
    <source>
        <strain evidence="2">CUR178</strain>
    </source>
</reference>
<name>A0A836GSS0_LEIEN</name>
<evidence type="ECO:0000256" key="1">
    <source>
        <dbReference type="SAM" id="MobiDB-lite"/>
    </source>
</evidence>
<gene>
    <name evidence="2" type="ORF">CUR178_02491</name>
</gene>
<sequence>MSAEKPKKLHVKRSFLNPMRAPKSSMLSKDKKPSQSPLKSWSPTSALEWLQLASHHLIAGGGSDEIEERVLMVCEEAAAMLLEEAAKSRAGAKSKAMVAAEAEGAVLSPMEGGDASNDGAKGREACVGAAVAAKEESPSAEQLQAAYLLTAAAVAAAEVHRLPAAESAVRLARAAVEAYRCPMTSSTLAMTCVRWGMMSRDISSREAAFQTAVSIITAASEDLLARETLAEDEVGYLLRMTWMLVGVGAADNARRQLTALLQQNSVSYMGLLLLTLSHAAVGDYDNAAKAVMHLLSVYPGDVVGVVVHAAVQRKRWTPELADGHGQDAAAEELAVAMARIEKLSDEAASAAGSALKKKSLKGLCIHCAPDEEVEGGPRHSASELKRRVVGHWALLSHVAARLGCTTVAEIAIEAGTNIVAQSKMLYWRSFADLQCSRARLSLIHLMGSIVAQQAHHTGGSPVSLVRNLNLLCTLDFDTAAFANPARMVDSLPLTSGVAESSPGASSLFPDSDTLHLLPSKLFDDVASTLLAALEACPNHGEGHTLLGVTRLLEASQPDLPSDTRHNRLQEAGRHFMNAVQADAAMPEAYLGAGVVAEAQGAMGESFDFYASAAEVSAQAPLIPWQYFDYLYQ</sequence>
<evidence type="ECO:0000313" key="2">
    <source>
        <dbReference type="EMBL" id="KAG5471180.1"/>
    </source>
</evidence>
<dbReference type="Proteomes" id="UP000674179">
    <property type="component" value="Chromosome 32"/>
</dbReference>
<dbReference type="RefSeq" id="XP_067690350.1">
    <property type="nucleotide sequence ID" value="XM_067834247.1"/>
</dbReference>
<proteinExistence type="predicted"/>
<keyword evidence="3" id="KW-1185">Reference proteome</keyword>
<dbReference type="OrthoDB" id="272215at2759"/>
<comment type="caution">
    <text evidence="2">The sequence shown here is derived from an EMBL/GenBank/DDBJ whole genome shotgun (WGS) entry which is preliminary data.</text>
</comment>
<dbReference type="SUPFAM" id="SSF48452">
    <property type="entry name" value="TPR-like"/>
    <property type="match status" value="1"/>
</dbReference>
<dbReference type="EMBL" id="JAFHKP010000032">
    <property type="protein sequence ID" value="KAG5471180.1"/>
    <property type="molecule type" value="Genomic_DNA"/>
</dbReference>
<dbReference type="KEGG" id="lenr:94169757"/>
<accession>A0A836GSS0</accession>
<feature type="region of interest" description="Disordered" evidence="1">
    <location>
        <begin position="1"/>
        <end position="41"/>
    </location>
</feature>
<evidence type="ECO:0000313" key="3">
    <source>
        <dbReference type="Proteomes" id="UP000674179"/>
    </source>
</evidence>
<dbReference type="InterPro" id="IPR011990">
    <property type="entry name" value="TPR-like_helical_dom_sf"/>
</dbReference>
<dbReference type="GeneID" id="94169757"/>
<organism evidence="2 3">
    <name type="scientific">Leishmania enriettii</name>
    <dbReference type="NCBI Taxonomy" id="5663"/>
    <lineage>
        <taxon>Eukaryota</taxon>
        <taxon>Discoba</taxon>
        <taxon>Euglenozoa</taxon>
        <taxon>Kinetoplastea</taxon>
        <taxon>Metakinetoplastina</taxon>
        <taxon>Trypanosomatida</taxon>
        <taxon>Trypanosomatidae</taxon>
        <taxon>Leishmaniinae</taxon>
        <taxon>Leishmania</taxon>
    </lineage>
</organism>
<protein>
    <submittedName>
        <fullName evidence="2">Uncharacterized protein</fullName>
    </submittedName>
</protein>
<dbReference type="AlphaFoldDB" id="A0A836GSS0"/>